<reference evidence="2 4" key="1">
    <citation type="journal article" date="2024" name="Science">
        <title>Giant polyketide synthase enzymes in the biosynthesis of giant marine polyether toxins.</title>
        <authorList>
            <person name="Fallon T.R."/>
            <person name="Shende V.V."/>
            <person name="Wierzbicki I.H."/>
            <person name="Pendleton A.L."/>
            <person name="Watervoot N.F."/>
            <person name="Auber R.P."/>
            <person name="Gonzalez D.J."/>
            <person name="Wisecaver J.H."/>
            <person name="Moore B.S."/>
        </authorList>
    </citation>
    <scope>NUCLEOTIDE SEQUENCE [LARGE SCALE GENOMIC DNA]</scope>
    <source>
        <strain evidence="2 4">12B1</strain>
    </source>
</reference>
<gene>
    <name evidence="2" type="ORF">AB1Y20_005833</name>
    <name evidence="3" type="ORF">AB1Y20_005845</name>
</gene>
<protein>
    <submittedName>
        <fullName evidence="2">Uncharacterized protein</fullName>
    </submittedName>
</protein>
<feature type="region of interest" description="Disordered" evidence="1">
    <location>
        <begin position="1"/>
        <end position="38"/>
    </location>
</feature>
<dbReference type="AlphaFoldDB" id="A0AB34J0J8"/>
<dbReference type="EMBL" id="JBGBPQ010000014">
    <property type="protein sequence ID" value="KAL1511020.1"/>
    <property type="molecule type" value="Genomic_DNA"/>
</dbReference>
<name>A0AB34J0J8_PRYPA</name>
<comment type="caution">
    <text evidence="2">The sequence shown here is derived from an EMBL/GenBank/DDBJ whole genome shotgun (WGS) entry which is preliminary data.</text>
</comment>
<sequence>MIAPSPRDSSRRLRGVRPRVPPSRHAPRPPWRRRAAPSRLPSVAAAAVIALHALAYPAAEAGVRLLAPRVEARERNRQALVAVSQLVSSMFYGDDGDLLAWQRSLEAVSRGDLGEAVRSQARTQAMADSLLAQLGDPYSGYASQARRGGGA</sequence>
<evidence type="ECO:0000313" key="3">
    <source>
        <dbReference type="EMBL" id="KAL1511020.1"/>
    </source>
</evidence>
<dbReference type="Proteomes" id="UP001515480">
    <property type="component" value="Unassembled WGS sequence"/>
</dbReference>
<dbReference type="EMBL" id="JBGBPQ010000014">
    <property type="protein sequence ID" value="KAL1511008.1"/>
    <property type="molecule type" value="Genomic_DNA"/>
</dbReference>
<evidence type="ECO:0000313" key="4">
    <source>
        <dbReference type="Proteomes" id="UP001515480"/>
    </source>
</evidence>
<organism evidence="2 4">
    <name type="scientific">Prymnesium parvum</name>
    <name type="common">Toxic golden alga</name>
    <dbReference type="NCBI Taxonomy" id="97485"/>
    <lineage>
        <taxon>Eukaryota</taxon>
        <taxon>Haptista</taxon>
        <taxon>Haptophyta</taxon>
        <taxon>Prymnesiophyceae</taxon>
        <taxon>Prymnesiales</taxon>
        <taxon>Prymnesiaceae</taxon>
        <taxon>Prymnesium</taxon>
    </lineage>
</organism>
<feature type="compositionally biased region" description="Basic residues" evidence="1">
    <location>
        <begin position="25"/>
        <end position="36"/>
    </location>
</feature>
<proteinExistence type="predicted"/>
<evidence type="ECO:0000256" key="1">
    <source>
        <dbReference type="SAM" id="MobiDB-lite"/>
    </source>
</evidence>
<evidence type="ECO:0000313" key="2">
    <source>
        <dbReference type="EMBL" id="KAL1511008.1"/>
    </source>
</evidence>
<keyword evidence="4" id="KW-1185">Reference proteome</keyword>
<accession>A0AB34J0J8</accession>